<evidence type="ECO:0000256" key="2">
    <source>
        <dbReference type="ARBA" id="ARBA00004389"/>
    </source>
</evidence>
<evidence type="ECO:0000256" key="19">
    <source>
        <dbReference type="ARBA" id="ARBA00047899"/>
    </source>
</evidence>
<dbReference type="FunFam" id="3.30.200.20:FF:000432">
    <property type="entry name" value="LRR receptor-like serine/threonine-protein kinase EFR"/>
    <property type="match status" value="1"/>
</dbReference>
<gene>
    <name evidence="26" type="ORF">U9M48_039262</name>
</gene>
<keyword evidence="11" id="KW-0677">Repeat</keyword>
<sequence>MSCTSSTTKEKTKIPCDSYRYFSCDSTSHTTLAWQTFIWRKKTKTNITSTHSMQGHLLITYSQLQRATNDFSEENLLGSGSFGLVYKGELNAQEGEISTLVSVKVLKLQTPKALKTFTAECEALRNMRHRNLVKIITICSSIDTTGKDFKALVYDFMPNGSLNWLHPENNSLAEQRCLNLIETVTILLDVACSLDHLHCHGPKPVVHCDLKASNVLLDADMVAHVGDFGLAKVLAQDSSLLQQSSSSIRLRGTIGYAAPEYGAGNMVSTHGDIYSYGILVLETITGNRPTDSRSRQGLNLREYVDVALHNRASDVVDTGLSAELENELHNIGDSSCQRKTNQNVPTHTSGSSSSYAAA</sequence>
<dbReference type="FunFam" id="1.10.510.10:FF:000358">
    <property type="entry name" value="Putative leucine-rich repeat receptor-like serine/threonine-protein kinase"/>
    <property type="match status" value="1"/>
</dbReference>
<evidence type="ECO:0000256" key="10">
    <source>
        <dbReference type="ARBA" id="ARBA00022729"/>
    </source>
</evidence>
<evidence type="ECO:0000256" key="15">
    <source>
        <dbReference type="ARBA" id="ARBA00022989"/>
    </source>
</evidence>
<evidence type="ECO:0000256" key="11">
    <source>
        <dbReference type="ARBA" id="ARBA00022737"/>
    </source>
</evidence>
<dbReference type="InterPro" id="IPR000719">
    <property type="entry name" value="Prot_kinase_dom"/>
</dbReference>
<keyword evidence="16" id="KW-0472">Membrane</keyword>
<evidence type="ECO:0000256" key="1">
    <source>
        <dbReference type="ARBA" id="ARBA00004162"/>
    </source>
</evidence>
<evidence type="ECO:0000256" key="20">
    <source>
        <dbReference type="ARBA" id="ARBA00048679"/>
    </source>
</evidence>
<keyword evidence="27" id="KW-1185">Reference proteome</keyword>
<evidence type="ECO:0000313" key="26">
    <source>
        <dbReference type="EMBL" id="WVZ93267.1"/>
    </source>
</evidence>
<comment type="subcellular location">
    <subcellularLocation>
        <location evidence="1">Cell membrane</location>
        <topology evidence="1">Single-pass membrane protein</topology>
    </subcellularLocation>
    <subcellularLocation>
        <location evidence="2">Endoplasmic reticulum membrane</location>
        <topology evidence="2">Single-pass membrane protein</topology>
    </subcellularLocation>
</comment>
<dbReference type="Pfam" id="PF07714">
    <property type="entry name" value="PK_Tyr_Ser-Thr"/>
    <property type="match status" value="1"/>
</dbReference>
<feature type="compositionally biased region" description="Polar residues" evidence="24">
    <location>
        <begin position="332"/>
        <end position="358"/>
    </location>
</feature>
<evidence type="ECO:0000256" key="14">
    <source>
        <dbReference type="ARBA" id="ARBA00022840"/>
    </source>
</evidence>
<comment type="catalytic activity">
    <reaction evidence="19">
        <text>L-threonyl-[protein] + ATP = O-phospho-L-threonyl-[protein] + ADP + H(+)</text>
        <dbReference type="Rhea" id="RHEA:46608"/>
        <dbReference type="Rhea" id="RHEA-COMP:11060"/>
        <dbReference type="Rhea" id="RHEA-COMP:11605"/>
        <dbReference type="ChEBI" id="CHEBI:15378"/>
        <dbReference type="ChEBI" id="CHEBI:30013"/>
        <dbReference type="ChEBI" id="CHEBI:30616"/>
        <dbReference type="ChEBI" id="CHEBI:61977"/>
        <dbReference type="ChEBI" id="CHEBI:456216"/>
        <dbReference type="EC" id="2.7.11.1"/>
    </reaction>
</comment>
<evidence type="ECO:0000256" key="9">
    <source>
        <dbReference type="ARBA" id="ARBA00022692"/>
    </source>
</evidence>
<dbReference type="GO" id="GO:0005524">
    <property type="term" value="F:ATP binding"/>
    <property type="evidence" value="ECO:0007669"/>
    <property type="project" value="UniProtKB-KW"/>
</dbReference>
<accession>A0AAQ3XEF7</accession>
<evidence type="ECO:0000256" key="12">
    <source>
        <dbReference type="ARBA" id="ARBA00022741"/>
    </source>
</evidence>
<dbReference type="InterPro" id="IPR051809">
    <property type="entry name" value="Plant_receptor-like_S/T_kinase"/>
</dbReference>
<comment type="function">
    <text evidence="21">Receptor kinase that detects X.oryzae pv. oryzae protein Ax21 to promote innate immunity. Following X.oryzae pv. oryzae protein Ax21 detection, undergoes cleavage, releasing the processed protein kinase Xa21 chain.</text>
</comment>
<evidence type="ECO:0000313" key="27">
    <source>
        <dbReference type="Proteomes" id="UP001341281"/>
    </source>
</evidence>
<keyword evidence="10" id="KW-0732">Signal</keyword>
<dbReference type="AlphaFoldDB" id="A0AAQ3XEF7"/>
<keyword evidence="18" id="KW-0325">Glycoprotein</keyword>
<keyword evidence="6" id="KW-0597">Phosphoprotein</keyword>
<evidence type="ECO:0000256" key="4">
    <source>
        <dbReference type="ARBA" id="ARBA00022475"/>
    </source>
</evidence>
<proteinExistence type="predicted"/>
<evidence type="ECO:0000256" key="5">
    <source>
        <dbReference type="ARBA" id="ARBA00022527"/>
    </source>
</evidence>
<dbReference type="PROSITE" id="PS50011">
    <property type="entry name" value="PROTEIN_KINASE_DOM"/>
    <property type="match status" value="1"/>
</dbReference>
<comment type="catalytic activity">
    <reaction evidence="20">
        <text>L-seryl-[protein] + ATP = O-phospho-L-seryl-[protein] + ADP + H(+)</text>
        <dbReference type="Rhea" id="RHEA:17989"/>
        <dbReference type="Rhea" id="RHEA-COMP:9863"/>
        <dbReference type="Rhea" id="RHEA-COMP:11604"/>
        <dbReference type="ChEBI" id="CHEBI:15378"/>
        <dbReference type="ChEBI" id="CHEBI:29999"/>
        <dbReference type="ChEBI" id="CHEBI:30616"/>
        <dbReference type="ChEBI" id="CHEBI:83421"/>
        <dbReference type="ChEBI" id="CHEBI:456216"/>
        <dbReference type="EC" id="2.7.11.1"/>
    </reaction>
</comment>
<keyword evidence="5" id="KW-0723">Serine/threonine-protein kinase</keyword>
<dbReference type="InterPro" id="IPR011009">
    <property type="entry name" value="Kinase-like_dom_sf"/>
</dbReference>
<keyword evidence="13" id="KW-0418">Kinase</keyword>
<dbReference type="InterPro" id="IPR001245">
    <property type="entry name" value="Ser-Thr/Tyr_kinase_cat_dom"/>
</dbReference>
<keyword evidence="9" id="KW-0812">Transmembrane</keyword>
<evidence type="ECO:0000256" key="21">
    <source>
        <dbReference type="ARBA" id="ARBA00054320"/>
    </source>
</evidence>
<keyword evidence="7" id="KW-0433">Leucine-rich repeat</keyword>
<dbReference type="Gene3D" id="3.30.200.20">
    <property type="entry name" value="Phosphorylase Kinase, domain 1"/>
    <property type="match status" value="1"/>
</dbReference>
<protein>
    <recommendedName>
        <fullName evidence="23">Receptor kinase-like protein Xa21</fullName>
        <ecNumber evidence="3">2.7.11.1</ecNumber>
    </recommendedName>
</protein>
<evidence type="ECO:0000259" key="25">
    <source>
        <dbReference type="PROSITE" id="PS50011"/>
    </source>
</evidence>
<comment type="function">
    <text evidence="22">The processed protein kinase Xa21 chain released by protein cleavage after X.oryzae pv. oryzae protein Ax21 detection translocates into the nucleus where it can bind and regulate WRKY62, a transcription factor. Confers resistance to the bacterial pathogen X.oryzae pv. oryzae (Xoo).</text>
</comment>
<dbReference type="InterPro" id="IPR008271">
    <property type="entry name" value="Ser/Thr_kinase_AS"/>
</dbReference>
<feature type="region of interest" description="Disordered" evidence="24">
    <location>
        <begin position="331"/>
        <end position="358"/>
    </location>
</feature>
<evidence type="ECO:0000256" key="3">
    <source>
        <dbReference type="ARBA" id="ARBA00012513"/>
    </source>
</evidence>
<dbReference type="SUPFAM" id="SSF56112">
    <property type="entry name" value="Protein kinase-like (PK-like)"/>
    <property type="match status" value="1"/>
</dbReference>
<dbReference type="EMBL" id="CP144753">
    <property type="protein sequence ID" value="WVZ93267.1"/>
    <property type="molecule type" value="Genomic_DNA"/>
</dbReference>
<evidence type="ECO:0000256" key="6">
    <source>
        <dbReference type="ARBA" id="ARBA00022553"/>
    </source>
</evidence>
<dbReference type="GO" id="GO:0005886">
    <property type="term" value="C:plasma membrane"/>
    <property type="evidence" value="ECO:0007669"/>
    <property type="project" value="UniProtKB-SubCell"/>
</dbReference>
<keyword evidence="15" id="KW-1133">Transmembrane helix</keyword>
<keyword evidence="4" id="KW-1003">Cell membrane</keyword>
<dbReference type="PANTHER" id="PTHR27008:SF588">
    <property type="entry name" value="RECEPTOR KINASE-LIKE PROTEIN XA21"/>
    <property type="match status" value="1"/>
</dbReference>
<evidence type="ECO:0000256" key="23">
    <source>
        <dbReference type="ARBA" id="ARBA00072040"/>
    </source>
</evidence>
<keyword evidence="17" id="KW-0675">Receptor</keyword>
<feature type="domain" description="Protein kinase" evidence="25">
    <location>
        <begin position="71"/>
        <end position="358"/>
    </location>
</feature>
<evidence type="ECO:0000256" key="8">
    <source>
        <dbReference type="ARBA" id="ARBA00022679"/>
    </source>
</evidence>
<keyword evidence="8" id="KW-0808">Transferase</keyword>
<name>A0AAQ3XEF7_PASNO</name>
<evidence type="ECO:0000256" key="16">
    <source>
        <dbReference type="ARBA" id="ARBA00023136"/>
    </source>
</evidence>
<reference evidence="26 27" key="1">
    <citation type="submission" date="2024-02" db="EMBL/GenBank/DDBJ databases">
        <title>High-quality chromosome-scale genome assembly of Pensacola bahiagrass (Paspalum notatum Flugge var. saurae).</title>
        <authorList>
            <person name="Vega J.M."/>
            <person name="Podio M."/>
            <person name="Orjuela J."/>
            <person name="Siena L.A."/>
            <person name="Pessino S.C."/>
            <person name="Combes M.C."/>
            <person name="Mariac C."/>
            <person name="Albertini E."/>
            <person name="Pupilli F."/>
            <person name="Ortiz J.P.A."/>
            <person name="Leblanc O."/>
        </authorList>
    </citation>
    <scope>NUCLEOTIDE SEQUENCE [LARGE SCALE GENOMIC DNA]</scope>
    <source>
        <strain evidence="26">R1</strain>
        <tissue evidence="26">Leaf</tissue>
    </source>
</reference>
<dbReference type="GO" id="GO:0004674">
    <property type="term" value="F:protein serine/threonine kinase activity"/>
    <property type="evidence" value="ECO:0007669"/>
    <property type="project" value="UniProtKB-KW"/>
</dbReference>
<evidence type="ECO:0000256" key="13">
    <source>
        <dbReference type="ARBA" id="ARBA00022777"/>
    </source>
</evidence>
<evidence type="ECO:0000256" key="18">
    <source>
        <dbReference type="ARBA" id="ARBA00023180"/>
    </source>
</evidence>
<evidence type="ECO:0000256" key="7">
    <source>
        <dbReference type="ARBA" id="ARBA00022614"/>
    </source>
</evidence>
<dbReference type="EC" id="2.7.11.1" evidence="3"/>
<evidence type="ECO:0000256" key="24">
    <source>
        <dbReference type="SAM" id="MobiDB-lite"/>
    </source>
</evidence>
<dbReference type="PROSITE" id="PS00108">
    <property type="entry name" value="PROTEIN_KINASE_ST"/>
    <property type="match status" value="1"/>
</dbReference>
<evidence type="ECO:0000256" key="17">
    <source>
        <dbReference type="ARBA" id="ARBA00023170"/>
    </source>
</evidence>
<organism evidence="26 27">
    <name type="scientific">Paspalum notatum var. saurae</name>
    <dbReference type="NCBI Taxonomy" id="547442"/>
    <lineage>
        <taxon>Eukaryota</taxon>
        <taxon>Viridiplantae</taxon>
        <taxon>Streptophyta</taxon>
        <taxon>Embryophyta</taxon>
        <taxon>Tracheophyta</taxon>
        <taxon>Spermatophyta</taxon>
        <taxon>Magnoliopsida</taxon>
        <taxon>Liliopsida</taxon>
        <taxon>Poales</taxon>
        <taxon>Poaceae</taxon>
        <taxon>PACMAD clade</taxon>
        <taxon>Panicoideae</taxon>
        <taxon>Andropogonodae</taxon>
        <taxon>Paspaleae</taxon>
        <taxon>Paspalinae</taxon>
        <taxon>Paspalum</taxon>
    </lineage>
</organism>
<evidence type="ECO:0000256" key="22">
    <source>
        <dbReference type="ARBA" id="ARBA00056628"/>
    </source>
</evidence>
<dbReference type="PANTHER" id="PTHR27008">
    <property type="entry name" value="OS04G0122200 PROTEIN"/>
    <property type="match status" value="1"/>
</dbReference>
<dbReference type="SMART" id="SM00220">
    <property type="entry name" value="S_TKc"/>
    <property type="match status" value="1"/>
</dbReference>
<dbReference type="Gene3D" id="1.10.510.10">
    <property type="entry name" value="Transferase(Phosphotransferase) domain 1"/>
    <property type="match status" value="1"/>
</dbReference>
<keyword evidence="14" id="KW-0067">ATP-binding</keyword>
<dbReference type="Proteomes" id="UP001341281">
    <property type="component" value="Chromosome 09"/>
</dbReference>
<keyword evidence="12" id="KW-0547">Nucleotide-binding</keyword>
<dbReference type="GO" id="GO:0005789">
    <property type="term" value="C:endoplasmic reticulum membrane"/>
    <property type="evidence" value="ECO:0007669"/>
    <property type="project" value="UniProtKB-SubCell"/>
</dbReference>